<dbReference type="HAMAP" id="MF_03053">
    <property type="entry name" value="CTU1"/>
    <property type="match status" value="1"/>
</dbReference>
<dbReference type="UniPathway" id="UPA00988"/>
<dbReference type="GO" id="GO:0000049">
    <property type="term" value="F:tRNA binding"/>
    <property type="evidence" value="ECO:0007669"/>
    <property type="project" value="UniProtKB-UniRule"/>
</dbReference>
<dbReference type="KEGG" id="pgab:PGSY75_0612600"/>
<dbReference type="Pfam" id="PF16503">
    <property type="entry name" value="zn-ribbon_14"/>
    <property type="match status" value="1"/>
</dbReference>
<dbReference type="InterPro" id="IPR000541">
    <property type="entry name" value="Ncs6/Tuc1/Ctu1"/>
</dbReference>
<sequence length="447" mass="51963">MLCEKCNEKNVCMMRPSNKEKLCKECFIESFEEDVHDTILKKRMFEDNDKICIAVSGGKDSSVLAHVLVNLKKKYNYKWELFLLAIDEGIKGYRDDSLKVVYKLEKLYNLPLKILKFENLFSYTMDDVVKFIGKKNNCTVCGVFRRQSFEKGALLFNATKLVTGHNADDLAETILMNMCRGDIDKLAKNINDMSNAGHMNKKYNCAGDSQNGIKNLENIQNSPEQVRQKNYKNCENIDDNNDNNDNNDNYDDIILNDIMSERLDEKCSCINNNLDNDRGKKDEEIQKYEQNYEEKYNNSNNNNDNNNNSNGNSFFLPRLKPLMWCYEKEIVLYAFHLKLDYFSTECTYSPNSFRGNLRCFIKDIELINAQFILNIIHSAEFFYFNSINQKRLNICIKCGAYTSNKICKACLIIDGLNNYTDNSFLYSNKKKAKKKISIHFDNKKVEG</sequence>
<dbReference type="VEuPathDB" id="PlasmoDB:PGABG01_0611400"/>
<dbReference type="AlphaFoldDB" id="A0A151LRL3"/>
<dbReference type="EMBL" id="LVLB01000007">
    <property type="protein sequence ID" value="KYO01822.1"/>
    <property type="molecule type" value="Genomic_DNA"/>
</dbReference>
<organism evidence="10 11">
    <name type="scientific">Plasmodium gaboni</name>
    <dbReference type="NCBI Taxonomy" id="647221"/>
    <lineage>
        <taxon>Eukaryota</taxon>
        <taxon>Sar</taxon>
        <taxon>Alveolata</taxon>
        <taxon>Apicomplexa</taxon>
        <taxon>Aconoidasida</taxon>
        <taxon>Haemosporida</taxon>
        <taxon>Plasmodiidae</taxon>
        <taxon>Plasmodium</taxon>
        <taxon>Plasmodium (Laverania)</taxon>
    </lineage>
</organism>
<evidence type="ECO:0000256" key="2">
    <source>
        <dbReference type="ARBA" id="ARBA00022555"/>
    </source>
</evidence>
<feature type="coiled-coil region" evidence="7">
    <location>
        <begin position="271"/>
        <end position="305"/>
    </location>
</feature>
<comment type="similarity">
    <text evidence="6">Belongs to the TtcA family. CTU1/NCS6/ATPBD3 subfamily.</text>
</comment>
<protein>
    <recommendedName>
        <fullName evidence="6">Cytoplasmic tRNA 2-thiolation protein 1</fullName>
        <ecNumber evidence="6">2.7.7.-</ecNumber>
    </recommendedName>
    <alternativeName>
        <fullName evidence="6">Cytoplasmic tRNA adenylyltransferase 1</fullName>
    </alternativeName>
</protein>
<keyword evidence="5 6" id="KW-0694">RNA-binding</keyword>
<comment type="function">
    <text evidence="6">Plays a central role in 2-thiolation of mcm(5)S(2)U at tRNA wobble positions of tRNA(Lys), tRNA(Glu) and tRNA(Gln). Directly binds tRNAs and probably acts by catalyzing adenylation of tRNAs, an intermediate required for 2-thiolation. It is unclear whether it acts as a sulfurtransferase that transfers sulfur from thiocarboxylated URM1 onto the uridine of tRNAs at wobble position.</text>
</comment>
<dbReference type="GeneID" id="29775314"/>
<evidence type="ECO:0000256" key="6">
    <source>
        <dbReference type="HAMAP-Rule" id="MF_03053"/>
    </source>
</evidence>
<reference evidence="10 11" key="1">
    <citation type="journal article" date="2016" name="Nat. Commun.">
        <title>Genomes of cryptic chimpanzee Plasmodium species reveal key evolutionary events leading to human malaria.</title>
        <authorList>
            <person name="Sundararaman S.A."/>
            <person name="Plenderleith L.J."/>
            <person name="Liu W."/>
            <person name="Loy D.E."/>
            <person name="Learn G.H."/>
            <person name="Li Y."/>
            <person name="Shaw K.S."/>
            <person name="Ayouba A."/>
            <person name="Peeters M."/>
            <person name="Speede S."/>
            <person name="Shaw G.M."/>
            <person name="Bushman F.D."/>
            <person name="Brisson D."/>
            <person name="Rayner J.C."/>
            <person name="Sharp P.M."/>
            <person name="Hahn B.H."/>
        </authorList>
    </citation>
    <scope>NUCLEOTIDE SEQUENCE [LARGE SCALE GENOMIC DNA]</scope>
    <source>
        <strain evidence="10 11">SY75</strain>
    </source>
</reference>
<keyword evidence="3 6" id="KW-0808">Transferase</keyword>
<dbReference type="PANTHER" id="PTHR11807">
    <property type="entry name" value="ATPASES OF THE PP SUPERFAMILY-RELATED"/>
    <property type="match status" value="1"/>
</dbReference>
<dbReference type="GO" id="GO:0005739">
    <property type="term" value="C:mitochondrion"/>
    <property type="evidence" value="ECO:0007669"/>
    <property type="project" value="TreeGrafter"/>
</dbReference>
<keyword evidence="1 6" id="KW-0963">Cytoplasm</keyword>
<dbReference type="GO" id="GO:0016779">
    <property type="term" value="F:nucleotidyltransferase activity"/>
    <property type="evidence" value="ECO:0007669"/>
    <property type="project" value="UniProtKB-UniRule"/>
</dbReference>
<feature type="domain" description="tRNA(Ile)-lysidine/2-thiocytidine synthase N-terminal" evidence="8">
    <location>
        <begin position="50"/>
        <end position="195"/>
    </location>
</feature>
<evidence type="ECO:0000256" key="3">
    <source>
        <dbReference type="ARBA" id="ARBA00022679"/>
    </source>
</evidence>
<dbReference type="InterPro" id="IPR020554">
    <property type="entry name" value="UPF0021_CS"/>
</dbReference>
<evidence type="ECO:0000259" key="8">
    <source>
        <dbReference type="Pfam" id="PF01171"/>
    </source>
</evidence>
<name>A0A151LRL3_9APIC</name>
<dbReference type="SUPFAM" id="SSF52402">
    <property type="entry name" value="Adenine nucleotide alpha hydrolases-like"/>
    <property type="match status" value="1"/>
</dbReference>
<dbReference type="Pfam" id="PF01171">
    <property type="entry name" value="ATP_bind_3"/>
    <property type="match status" value="1"/>
</dbReference>
<comment type="caution">
    <text evidence="10">The sequence shown here is derived from an EMBL/GenBank/DDBJ whole genome shotgun (WGS) entry which is preliminary data.</text>
</comment>
<keyword evidence="7" id="KW-0175">Coiled coil</keyword>
<dbReference type="PROSITE" id="PS01263">
    <property type="entry name" value="UPF0021"/>
    <property type="match status" value="1"/>
</dbReference>
<comment type="subcellular location">
    <subcellularLocation>
        <location evidence="6">Cytoplasm</location>
    </subcellularLocation>
</comment>
<proteinExistence type="inferred from homology"/>
<dbReference type="InterPro" id="IPR056369">
    <property type="entry name" value="CTU1-like_ATP-bd"/>
</dbReference>
<comment type="pathway">
    <text evidence="6">tRNA modification; 5-methoxycarbonylmethyl-2-thiouridine-tRNA biosynthesis.</text>
</comment>
<dbReference type="RefSeq" id="XP_018642761.1">
    <property type="nucleotide sequence ID" value="XM_018784707.1"/>
</dbReference>
<keyword evidence="2 6" id="KW-0820">tRNA-binding</keyword>
<feature type="domain" description="Cytoplasmic tRNA 2-thiolation protein 1 C-terminal" evidence="9">
    <location>
        <begin position="394"/>
        <end position="418"/>
    </location>
</feature>
<evidence type="ECO:0000259" key="9">
    <source>
        <dbReference type="Pfam" id="PF16503"/>
    </source>
</evidence>
<dbReference type="Proteomes" id="UP000076004">
    <property type="component" value="Unassembled WGS sequence"/>
</dbReference>
<evidence type="ECO:0000256" key="5">
    <source>
        <dbReference type="ARBA" id="ARBA00022884"/>
    </source>
</evidence>
<dbReference type="InterPro" id="IPR014729">
    <property type="entry name" value="Rossmann-like_a/b/a_fold"/>
</dbReference>
<dbReference type="NCBIfam" id="TIGR00269">
    <property type="entry name" value="TIGR00269 family protein"/>
    <property type="match status" value="1"/>
</dbReference>
<dbReference type="InterPro" id="IPR011063">
    <property type="entry name" value="TilS/TtcA_N"/>
</dbReference>
<dbReference type="VEuPathDB" id="PlasmoDB:PGSY75_0612600"/>
<keyword evidence="4 6" id="KW-0819">tRNA processing</keyword>
<evidence type="ECO:0000313" key="11">
    <source>
        <dbReference type="Proteomes" id="UP000076004"/>
    </source>
</evidence>
<dbReference type="PANTHER" id="PTHR11807:SF12">
    <property type="entry name" value="CYTOPLASMIC TRNA 2-THIOLATION PROTEIN 1"/>
    <property type="match status" value="1"/>
</dbReference>
<evidence type="ECO:0000313" key="10">
    <source>
        <dbReference type="EMBL" id="KYO01822.1"/>
    </source>
</evidence>
<dbReference type="CDD" id="cd01713">
    <property type="entry name" value="CTU1-like"/>
    <property type="match status" value="1"/>
</dbReference>
<dbReference type="InterPro" id="IPR032442">
    <property type="entry name" value="CTU1_C"/>
</dbReference>
<evidence type="ECO:0000256" key="4">
    <source>
        <dbReference type="ARBA" id="ARBA00022694"/>
    </source>
</evidence>
<dbReference type="Gene3D" id="3.40.50.620">
    <property type="entry name" value="HUPs"/>
    <property type="match status" value="1"/>
</dbReference>
<gene>
    <name evidence="10" type="ORF">PGSY75_0612600</name>
</gene>
<dbReference type="GO" id="GO:0032447">
    <property type="term" value="P:protein urmylation"/>
    <property type="evidence" value="ECO:0007669"/>
    <property type="project" value="UniProtKB-UniRule"/>
</dbReference>
<dbReference type="EC" id="2.7.7.-" evidence="6"/>
<accession>A0A151LRL3</accession>
<dbReference type="GO" id="GO:0002143">
    <property type="term" value="P:tRNA wobble position uridine thiolation"/>
    <property type="evidence" value="ECO:0007669"/>
    <property type="project" value="TreeGrafter"/>
</dbReference>
<evidence type="ECO:0000256" key="1">
    <source>
        <dbReference type="ARBA" id="ARBA00022490"/>
    </source>
</evidence>
<dbReference type="GO" id="GO:0002144">
    <property type="term" value="C:cytosolic tRNA wobble base thiouridylase complex"/>
    <property type="evidence" value="ECO:0007669"/>
    <property type="project" value="TreeGrafter"/>
</dbReference>
<evidence type="ECO:0000256" key="7">
    <source>
        <dbReference type="SAM" id="Coils"/>
    </source>
</evidence>